<evidence type="ECO:0000256" key="1">
    <source>
        <dbReference type="SAM" id="MobiDB-lite"/>
    </source>
</evidence>
<dbReference type="EMBL" id="KL142370">
    <property type="protein sequence ID" value="KDR81610.1"/>
    <property type="molecule type" value="Genomic_DNA"/>
</dbReference>
<feature type="compositionally biased region" description="Polar residues" evidence="1">
    <location>
        <begin position="99"/>
        <end position="111"/>
    </location>
</feature>
<organism evidence="2 3">
    <name type="scientific">Galerina marginata (strain CBS 339.88)</name>
    <dbReference type="NCBI Taxonomy" id="685588"/>
    <lineage>
        <taxon>Eukaryota</taxon>
        <taxon>Fungi</taxon>
        <taxon>Dikarya</taxon>
        <taxon>Basidiomycota</taxon>
        <taxon>Agaricomycotina</taxon>
        <taxon>Agaricomycetes</taxon>
        <taxon>Agaricomycetidae</taxon>
        <taxon>Agaricales</taxon>
        <taxon>Agaricineae</taxon>
        <taxon>Strophariaceae</taxon>
        <taxon>Galerina</taxon>
    </lineage>
</organism>
<sequence length="442" mass="48855">MSLRIRLPAQKPSSSSAGELMEFQEQPAKRKRQLPKRYQDGCDVSELANNAPRTLTSSKPRRQSVAGSVSTTADGDVDVVNDDNQGDVDDRHSEHSRSTQRSTSQPGTTNLPGKATSDAPPPRKKARKVVVSDSEEEEEYVEATHDVAPKLEEDDDDDDDDYFSLAEKPVMGAKGKGKASSGRTGSTSKGTKRKAKADPEEAPQPVLERNGSTKSSTTARKRLKPQLKLDDTFIDVVGDSASTPEPSATVEHSPATTKHESPVPAAPPKKLKLPTIKKTKLPGTSGLNTPTSATTSRKPPLEIGANNKLNHDGVRKNLMGKTDIDLSNKSIYQELFLKTGSVDGGTPRRAKEEERRKELNRMRDEAIARRSTDAQQSFDLQAQFDKISRFEEKLRTEHSSALYPNFMAAKWREVYERDKRRQKSQEWNESVYANGREEGEVS</sequence>
<dbReference type="OrthoDB" id="3362703at2759"/>
<feature type="compositionally biased region" description="Basic and acidic residues" evidence="1">
    <location>
        <begin position="142"/>
        <end position="151"/>
    </location>
</feature>
<gene>
    <name evidence="2" type="ORF">GALMADRAFT_239669</name>
</gene>
<protein>
    <submittedName>
        <fullName evidence="2">Uncharacterized protein</fullName>
    </submittedName>
</protein>
<feature type="compositionally biased region" description="Polar residues" evidence="1">
    <location>
        <begin position="47"/>
        <end position="58"/>
    </location>
</feature>
<evidence type="ECO:0000313" key="3">
    <source>
        <dbReference type="Proteomes" id="UP000027222"/>
    </source>
</evidence>
<feature type="compositionally biased region" description="Polar residues" evidence="1">
    <location>
        <begin position="285"/>
        <end position="297"/>
    </location>
</feature>
<feature type="region of interest" description="Disordered" evidence="1">
    <location>
        <begin position="1"/>
        <end position="313"/>
    </location>
</feature>
<dbReference type="AlphaFoldDB" id="A0A067TEG6"/>
<dbReference type="HOGENOM" id="CLU_047277_0_0_1"/>
<evidence type="ECO:0000313" key="2">
    <source>
        <dbReference type="EMBL" id="KDR81610.1"/>
    </source>
</evidence>
<name>A0A067TEG6_GALM3</name>
<feature type="compositionally biased region" description="Basic and acidic residues" evidence="1">
    <location>
        <begin position="349"/>
        <end position="361"/>
    </location>
</feature>
<accession>A0A067TEG6</accession>
<feature type="region of interest" description="Disordered" evidence="1">
    <location>
        <begin position="340"/>
        <end position="361"/>
    </location>
</feature>
<feature type="compositionally biased region" description="Basic and acidic residues" evidence="1">
    <location>
        <begin position="88"/>
        <end position="97"/>
    </location>
</feature>
<feature type="compositionally biased region" description="Basic residues" evidence="1">
    <location>
        <begin position="269"/>
        <end position="280"/>
    </location>
</feature>
<feature type="region of interest" description="Disordered" evidence="1">
    <location>
        <begin position="419"/>
        <end position="442"/>
    </location>
</feature>
<dbReference type="Proteomes" id="UP000027222">
    <property type="component" value="Unassembled WGS sequence"/>
</dbReference>
<reference evidence="3" key="1">
    <citation type="journal article" date="2014" name="Proc. Natl. Acad. Sci. U.S.A.">
        <title>Extensive sampling of basidiomycete genomes demonstrates inadequacy of the white-rot/brown-rot paradigm for wood decay fungi.</title>
        <authorList>
            <person name="Riley R."/>
            <person name="Salamov A.A."/>
            <person name="Brown D.W."/>
            <person name="Nagy L.G."/>
            <person name="Floudas D."/>
            <person name="Held B.W."/>
            <person name="Levasseur A."/>
            <person name="Lombard V."/>
            <person name="Morin E."/>
            <person name="Otillar R."/>
            <person name="Lindquist E.A."/>
            <person name="Sun H."/>
            <person name="LaButti K.M."/>
            <person name="Schmutz J."/>
            <person name="Jabbour D."/>
            <person name="Luo H."/>
            <person name="Baker S.E."/>
            <person name="Pisabarro A.G."/>
            <person name="Walton J.D."/>
            <person name="Blanchette R.A."/>
            <person name="Henrissat B."/>
            <person name="Martin F."/>
            <person name="Cullen D."/>
            <person name="Hibbett D.S."/>
            <person name="Grigoriev I.V."/>
        </authorList>
    </citation>
    <scope>NUCLEOTIDE SEQUENCE [LARGE SCALE GENOMIC DNA]</scope>
    <source>
        <strain evidence="3">CBS 339.88</strain>
    </source>
</reference>
<proteinExistence type="predicted"/>
<feature type="compositionally biased region" description="Acidic residues" evidence="1">
    <location>
        <begin position="152"/>
        <end position="162"/>
    </location>
</feature>
<keyword evidence="3" id="KW-1185">Reference proteome</keyword>
<feature type="compositionally biased region" description="Low complexity" evidence="1">
    <location>
        <begin position="178"/>
        <end position="189"/>
    </location>
</feature>
<feature type="compositionally biased region" description="Acidic residues" evidence="1">
    <location>
        <begin position="75"/>
        <end position="87"/>
    </location>
</feature>
<dbReference type="STRING" id="685588.A0A067TEG6"/>